<dbReference type="InterPro" id="IPR036465">
    <property type="entry name" value="vWFA_dom_sf"/>
</dbReference>
<evidence type="ECO:0000313" key="2">
    <source>
        <dbReference type="EMBL" id="VAW08498.1"/>
    </source>
</evidence>
<dbReference type="Pfam" id="PF01882">
    <property type="entry name" value="DUF58"/>
    <property type="match status" value="1"/>
</dbReference>
<dbReference type="SUPFAM" id="SSF53300">
    <property type="entry name" value="vWA-like"/>
    <property type="match status" value="1"/>
</dbReference>
<sequence>MILDTDARARLDRLAVVAGGRVRGIWSGTNRSLRLGESMDFADYREYTPGDDFRRIDYNLWARLGVVLIKLFEAEDELPLRIVLDASGSMNFGRKWRTAQELAGMVAYLSLGAGDRVRLMATGPRGRPSQGPWLRHRSSWPQFEKSIESIEPGGPGGLAEAARTAASSSALRGPFVVVSDLLEPGWEQAIKTLGARGGGIVLHTLAPSEMDPDLTGDLTLRDTETSAERNVSLSAKALERYVARVADFRMRVAKVSASAGFSYVFVLADDGAFRTGLDQLVRTGAVQ</sequence>
<organism evidence="2">
    <name type="scientific">hydrothermal vent metagenome</name>
    <dbReference type="NCBI Taxonomy" id="652676"/>
    <lineage>
        <taxon>unclassified sequences</taxon>
        <taxon>metagenomes</taxon>
        <taxon>ecological metagenomes</taxon>
    </lineage>
</organism>
<dbReference type="PANTHER" id="PTHR33608:SF7">
    <property type="entry name" value="DUF58 DOMAIN-CONTAINING PROTEIN"/>
    <property type="match status" value="1"/>
</dbReference>
<protein>
    <recommendedName>
        <fullName evidence="1">DUF58 domain-containing protein</fullName>
    </recommendedName>
</protein>
<dbReference type="EMBL" id="UOEK01000467">
    <property type="protein sequence ID" value="VAW08498.1"/>
    <property type="molecule type" value="Genomic_DNA"/>
</dbReference>
<dbReference type="InterPro" id="IPR002881">
    <property type="entry name" value="DUF58"/>
</dbReference>
<reference evidence="2" key="1">
    <citation type="submission" date="2018-06" db="EMBL/GenBank/DDBJ databases">
        <authorList>
            <person name="Zhirakovskaya E."/>
        </authorList>
    </citation>
    <scope>NUCLEOTIDE SEQUENCE</scope>
</reference>
<accession>A0A3B0SSP0</accession>
<name>A0A3B0SSP0_9ZZZZ</name>
<dbReference type="AlphaFoldDB" id="A0A3B0SSP0"/>
<evidence type="ECO:0000259" key="1">
    <source>
        <dbReference type="Pfam" id="PF01882"/>
    </source>
</evidence>
<dbReference type="PANTHER" id="PTHR33608">
    <property type="entry name" value="BLL2464 PROTEIN"/>
    <property type="match status" value="1"/>
</dbReference>
<proteinExistence type="predicted"/>
<feature type="domain" description="DUF58" evidence="1">
    <location>
        <begin position="43"/>
        <end position="246"/>
    </location>
</feature>
<gene>
    <name evidence="2" type="ORF">MNBD_ACTINO02-416</name>
</gene>